<accession>A0A7J7MG92</accession>
<dbReference type="PANTHER" id="PTHR45890">
    <property type="entry name" value="AARF DOMAIN CONTAINING KINASE 2 (PREDICTED)"/>
    <property type="match status" value="1"/>
</dbReference>
<dbReference type="InterPro" id="IPR044095">
    <property type="entry name" value="ADCK2_dom"/>
</dbReference>
<dbReference type="InterPro" id="IPR011009">
    <property type="entry name" value="Kinase-like_dom_sf"/>
</dbReference>
<dbReference type="Proteomes" id="UP000541444">
    <property type="component" value="Unassembled WGS sequence"/>
</dbReference>
<dbReference type="InterPro" id="IPR052402">
    <property type="entry name" value="ADCK_kinase"/>
</dbReference>
<evidence type="ECO:0000256" key="2">
    <source>
        <dbReference type="SAM" id="Phobius"/>
    </source>
</evidence>
<keyword evidence="2" id="KW-0812">Transmembrane</keyword>
<dbReference type="CDD" id="cd13971">
    <property type="entry name" value="ADCK2-like"/>
    <property type="match status" value="1"/>
</dbReference>
<proteinExistence type="inferred from homology"/>
<dbReference type="AlphaFoldDB" id="A0A7J7MG92"/>
<feature type="domain" description="ABC1 atypical kinase-like" evidence="3">
    <location>
        <begin position="252"/>
        <end position="446"/>
    </location>
</feature>
<evidence type="ECO:0000313" key="5">
    <source>
        <dbReference type="Proteomes" id="UP000541444"/>
    </source>
</evidence>
<feature type="transmembrane region" description="Helical" evidence="2">
    <location>
        <begin position="166"/>
        <end position="192"/>
    </location>
</feature>
<name>A0A7J7MG92_9MAGN</name>
<dbReference type="Pfam" id="PF03109">
    <property type="entry name" value="ABC1"/>
    <property type="match status" value="1"/>
</dbReference>
<evidence type="ECO:0000259" key="3">
    <source>
        <dbReference type="Pfam" id="PF03109"/>
    </source>
</evidence>
<gene>
    <name evidence="4" type="ORF">GIB67_023716</name>
</gene>
<sequence length="447" mass="50930">MGSKSFVKTCRFLAFANIRRSSHFMQGNHRTTLPELKRHGTLVTDGTSIYKFSGRRKFSILLCREKSKRDIYNYSTNFLVVSASKTMTQHAQLAWRRLSQICSYRGPVFPPISRVACAVSLALNRSNLVGPGVFGLIFGWSQRTIAEAEYIPTSNNLYMDALDGHVYLSSIIFSVLEGFILLLRAIYLVVLFSPTVAMAPFADSFGIEFREYWLNFVLWTLEKGGPAFIKWGQWAATRPDLFPPDLCSMLTKLHTKAPVHSFAYTRKAIEEAFHRQLAEVFEDFEEEPVASGSVAQVHRATLRFQYPGKQVKPIVVAVKVRHPGVGELIRRDFMIINLVAKMSKFMPTLNWLRLDESVQQFGIFMLSQVDLAREAAHLSRFIYNFRRWKDVSFPKPLYPLVHPAVLVESYEQGDNVLHYVDELKGNDQIKSALAHIGTHALLKMLLV</sequence>
<reference evidence="4 5" key="1">
    <citation type="journal article" date="2020" name="IScience">
        <title>Genome Sequencing of the Endangered Kingdonia uniflora (Circaeasteraceae, Ranunculales) Reveals Potential Mechanisms of Evolutionary Specialization.</title>
        <authorList>
            <person name="Sun Y."/>
            <person name="Deng T."/>
            <person name="Zhang A."/>
            <person name="Moore M.J."/>
            <person name="Landis J.B."/>
            <person name="Lin N."/>
            <person name="Zhang H."/>
            <person name="Zhang X."/>
            <person name="Huang J."/>
            <person name="Zhang X."/>
            <person name="Sun H."/>
            <person name="Wang H."/>
        </authorList>
    </citation>
    <scope>NUCLEOTIDE SEQUENCE [LARGE SCALE GENOMIC DNA]</scope>
    <source>
        <strain evidence="4">TB1705</strain>
        <tissue evidence="4">Leaf</tissue>
    </source>
</reference>
<keyword evidence="2" id="KW-0472">Membrane</keyword>
<dbReference type="InterPro" id="IPR004147">
    <property type="entry name" value="ABC1_dom"/>
</dbReference>
<dbReference type="OrthoDB" id="1290869at2759"/>
<dbReference type="SUPFAM" id="SSF56112">
    <property type="entry name" value="Protein kinase-like (PK-like)"/>
    <property type="match status" value="1"/>
</dbReference>
<evidence type="ECO:0000313" key="4">
    <source>
        <dbReference type="EMBL" id="KAF6153939.1"/>
    </source>
</evidence>
<dbReference type="EMBL" id="JACGCM010001549">
    <property type="protein sequence ID" value="KAF6153939.1"/>
    <property type="molecule type" value="Genomic_DNA"/>
</dbReference>
<keyword evidence="5" id="KW-1185">Reference proteome</keyword>
<evidence type="ECO:0000256" key="1">
    <source>
        <dbReference type="ARBA" id="ARBA00009670"/>
    </source>
</evidence>
<comment type="caution">
    <text evidence="4">The sequence shown here is derived from an EMBL/GenBank/DDBJ whole genome shotgun (WGS) entry which is preliminary data.</text>
</comment>
<dbReference type="PANTHER" id="PTHR45890:SF1">
    <property type="entry name" value="AARF DOMAIN CONTAINING KINASE 2"/>
    <property type="match status" value="1"/>
</dbReference>
<comment type="similarity">
    <text evidence="1">Belongs to the protein kinase superfamily. ADCK protein kinase family.</text>
</comment>
<organism evidence="4 5">
    <name type="scientific">Kingdonia uniflora</name>
    <dbReference type="NCBI Taxonomy" id="39325"/>
    <lineage>
        <taxon>Eukaryota</taxon>
        <taxon>Viridiplantae</taxon>
        <taxon>Streptophyta</taxon>
        <taxon>Embryophyta</taxon>
        <taxon>Tracheophyta</taxon>
        <taxon>Spermatophyta</taxon>
        <taxon>Magnoliopsida</taxon>
        <taxon>Ranunculales</taxon>
        <taxon>Circaeasteraceae</taxon>
        <taxon>Kingdonia</taxon>
    </lineage>
</organism>
<protein>
    <recommendedName>
        <fullName evidence="3">ABC1 atypical kinase-like domain-containing protein</fullName>
    </recommendedName>
</protein>
<keyword evidence="2" id="KW-1133">Transmembrane helix</keyword>